<evidence type="ECO:0000256" key="1">
    <source>
        <dbReference type="ARBA" id="ARBA00006889"/>
    </source>
</evidence>
<proteinExistence type="inferred from homology"/>
<feature type="signal peptide" evidence="3">
    <location>
        <begin position="1"/>
        <end position="20"/>
    </location>
</feature>
<dbReference type="InterPro" id="IPR002345">
    <property type="entry name" value="Lipocalin"/>
</dbReference>
<dbReference type="Proteomes" id="UP000190648">
    <property type="component" value="Unassembled WGS sequence"/>
</dbReference>
<dbReference type="PRINTS" id="PR00179">
    <property type="entry name" value="LIPOCALIN"/>
</dbReference>
<dbReference type="STRING" id="372326.A0A1V4KPL0"/>
<dbReference type="InterPro" id="IPR022272">
    <property type="entry name" value="Lipocalin_CS"/>
</dbReference>
<dbReference type="Pfam" id="PF00061">
    <property type="entry name" value="Lipocalin"/>
    <property type="match status" value="1"/>
</dbReference>
<dbReference type="PRINTS" id="PR01254">
    <property type="entry name" value="PGNDSYNTHASE"/>
</dbReference>
<evidence type="ECO:0000256" key="3">
    <source>
        <dbReference type="SAM" id="SignalP"/>
    </source>
</evidence>
<dbReference type="InterPro" id="IPR000566">
    <property type="entry name" value="Lipocln_cytosolic_FA-bd_dom"/>
</dbReference>
<evidence type="ECO:0000256" key="2">
    <source>
        <dbReference type="RuleBase" id="RU003695"/>
    </source>
</evidence>
<accession>A0A1V4KPL0</accession>
<dbReference type="InterPro" id="IPR012674">
    <property type="entry name" value="Calycin"/>
</dbReference>
<keyword evidence="6" id="KW-1185">Reference proteome</keyword>
<evidence type="ECO:0000313" key="5">
    <source>
        <dbReference type="EMBL" id="OPJ86353.1"/>
    </source>
</evidence>
<dbReference type="GO" id="GO:0036094">
    <property type="term" value="F:small molecule binding"/>
    <property type="evidence" value="ECO:0007669"/>
    <property type="project" value="InterPro"/>
</dbReference>
<dbReference type="SUPFAM" id="SSF50814">
    <property type="entry name" value="Lipocalins"/>
    <property type="match status" value="1"/>
</dbReference>
<comment type="caution">
    <text evidence="5">The sequence shown here is derived from an EMBL/GenBank/DDBJ whole genome shotgun (WGS) entry which is preliminary data.</text>
</comment>
<evidence type="ECO:0000259" key="4">
    <source>
        <dbReference type="Pfam" id="PF00061"/>
    </source>
</evidence>
<dbReference type="Gene3D" id="2.40.128.20">
    <property type="match status" value="1"/>
</dbReference>
<dbReference type="AlphaFoldDB" id="A0A1V4KPL0"/>
<comment type="similarity">
    <text evidence="1 2">Belongs to the calycin superfamily. Lipocalin family.</text>
</comment>
<dbReference type="PANTHER" id="PTHR11430:SF77">
    <property type="entry name" value="LIPOCALIN-LIKE 1 PROTEIN"/>
    <property type="match status" value="1"/>
</dbReference>
<sequence>MRTAVLSLGLALLCCLCAEAEELGAAGLDKSKIEGKWYIVALASDSESYLQKKDELKMAMASIAVLGEGDLKVSFAIPSPEGCKKRESIYKPTGVPGEYHSSDGGNKTVQVVDTDGKTYAVIFASRVKDGKTLHMLRLYSRTQEVSPEITTLFKTIAREKSFTDEMIKMLPRQEECSVDGA</sequence>
<dbReference type="PROSITE" id="PS00213">
    <property type="entry name" value="LIPOCALIN"/>
    <property type="match status" value="1"/>
</dbReference>
<feature type="chain" id="PRO_5012166413" evidence="3">
    <location>
        <begin position="21"/>
        <end position="181"/>
    </location>
</feature>
<gene>
    <name evidence="5" type="primary">LCNL1</name>
    <name evidence="5" type="ORF">AV530_007169</name>
</gene>
<organism evidence="5 6">
    <name type="scientific">Patagioenas fasciata monilis</name>
    <dbReference type="NCBI Taxonomy" id="372326"/>
    <lineage>
        <taxon>Eukaryota</taxon>
        <taxon>Metazoa</taxon>
        <taxon>Chordata</taxon>
        <taxon>Craniata</taxon>
        <taxon>Vertebrata</taxon>
        <taxon>Euteleostomi</taxon>
        <taxon>Archelosauria</taxon>
        <taxon>Archosauria</taxon>
        <taxon>Dinosauria</taxon>
        <taxon>Saurischia</taxon>
        <taxon>Theropoda</taxon>
        <taxon>Coelurosauria</taxon>
        <taxon>Aves</taxon>
        <taxon>Neognathae</taxon>
        <taxon>Neoaves</taxon>
        <taxon>Columbimorphae</taxon>
        <taxon>Columbiformes</taxon>
        <taxon>Columbidae</taxon>
        <taxon>Patagioenas</taxon>
    </lineage>
</organism>
<dbReference type="OrthoDB" id="9627583at2759"/>
<name>A0A1V4KPL0_PATFA</name>
<feature type="domain" description="Lipocalin/cytosolic fatty-acid binding" evidence="4">
    <location>
        <begin position="35"/>
        <end position="172"/>
    </location>
</feature>
<evidence type="ECO:0000313" key="6">
    <source>
        <dbReference type="Proteomes" id="UP000190648"/>
    </source>
</evidence>
<keyword evidence="3" id="KW-0732">Signal</keyword>
<dbReference type="PANTHER" id="PTHR11430">
    <property type="entry name" value="LIPOCALIN"/>
    <property type="match status" value="1"/>
</dbReference>
<protein>
    <submittedName>
        <fullName evidence="5">Lipocalin-like 1 protein</fullName>
    </submittedName>
</protein>
<reference evidence="5 6" key="1">
    <citation type="submission" date="2016-02" db="EMBL/GenBank/DDBJ databases">
        <title>Band-tailed pigeon sequencing and assembly.</title>
        <authorList>
            <person name="Soares A.E."/>
            <person name="Novak B.J."/>
            <person name="Rice E.S."/>
            <person name="O'Connell B."/>
            <person name="Chang D."/>
            <person name="Weber S."/>
            <person name="Shapiro B."/>
        </authorList>
    </citation>
    <scope>NUCLEOTIDE SEQUENCE [LARGE SCALE GENOMIC DNA]</scope>
    <source>
        <strain evidence="5">BTP2013</strain>
        <tissue evidence="5">Blood</tissue>
    </source>
</reference>
<dbReference type="EMBL" id="LSYS01002410">
    <property type="protein sequence ID" value="OPJ86353.1"/>
    <property type="molecule type" value="Genomic_DNA"/>
</dbReference>